<dbReference type="RefSeq" id="WP_284342425.1">
    <property type="nucleotide sequence ID" value="NZ_BSNS01000022.1"/>
</dbReference>
<gene>
    <name evidence="6" type="ORF">GCM10010862_43080</name>
</gene>
<evidence type="ECO:0000256" key="4">
    <source>
        <dbReference type="ARBA" id="ARBA00023008"/>
    </source>
</evidence>
<dbReference type="InterPro" id="IPR000923">
    <property type="entry name" value="BlueCu_1"/>
</dbReference>
<organism evidence="6 7">
    <name type="scientific">Devosia nitrariae</name>
    <dbReference type="NCBI Taxonomy" id="2071872"/>
    <lineage>
        <taxon>Bacteria</taxon>
        <taxon>Pseudomonadati</taxon>
        <taxon>Pseudomonadota</taxon>
        <taxon>Alphaproteobacteria</taxon>
        <taxon>Hyphomicrobiales</taxon>
        <taxon>Devosiaceae</taxon>
        <taxon>Devosia</taxon>
    </lineage>
</organism>
<evidence type="ECO:0000256" key="1">
    <source>
        <dbReference type="ARBA" id="ARBA00022448"/>
    </source>
</evidence>
<evidence type="ECO:0000256" key="3">
    <source>
        <dbReference type="ARBA" id="ARBA00022982"/>
    </source>
</evidence>
<dbReference type="PRINTS" id="PR00157">
    <property type="entry name" value="PLASTOCYANIN"/>
</dbReference>
<dbReference type="CDD" id="cd04220">
    <property type="entry name" value="Halocyanin"/>
    <property type="match status" value="1"/>
</dbReference>
<evidence type="ECO:0000313" key="6">
    <source>
        <dbReference type="EMBL" id="GLQ57049.1"/>
    </source>
</evidence>
<protein>
    <submittedName>
        <fullName evidence="6">Halocyanin</fullName>
    </submittedName>
</protein>
<dbReference type="PANTHER" id="PTHR36507">
    <property type="entry name" value="BLL1555 PROTEIN"/>
    <property type="match status" value="1"/>
</dbReference>
<evidence type="ECO:0000313" key="7">
    <source>
        <dbReference type="Proteomes" id="UP001156691"/>
    </source>
</evidence>
<keyword evidence="4" id="KW-0186">Copper</keyword>
<sequence length="169" mass="18098">MSVRRRRLVAVGAGILAGLVLRPLPGLSAGTVEVAMQGGPDGSHVWFDPVGIHVRPGETVRWTNRDPGNSHTATAYHPSLDGHPLRIPNGAEPWNSDYLLPDESFEVTLTVEGVYDYYCIPHEHAGMAGRIVVGMPRTDQRPSEGGLPEGVLESLPDVAEIISAGTVHP</sequence>
<dbReference type="SUPFAM" id="SSF49503">
    <property type="entry name" value="Cupredoxins"/>
    <property type="match status" value="1"/>
</dbReference>
<reference evidence="7" key="1">
    <citation type="journal article" date="2019" name="Int. J. Syst. Evol. Microbiol.">
        <title>The Global Catalogue of Microorganisms (GCM) 10K type strain sequencing project: providing services to taxonomists for standard genome sequencing and annotation.</title>
        <authorList>
            <consortium name="The Broad Institute Genomics Platform"/>
            <consortium name="The Broad Institute Genome Sequencing Center for Infectious Disease"/>
            <person name="Wu L."/>
            <person name="Ma J."/>
        </authorList>
    </citation>
    <scope>NUCLEOTIDE SEQUENCE [LARGE SCALE GENOMIC DNA]</scope>
    <source>
        <strain evidence="7">NBRC 112416</strain>
    </source>
</reference>
<keyword evidence="7" id="KW-1185">Reference proteome</keyword>
<dbReference type="Gene3D" id="2.60.40.420">
    <property type="entry name" value="Cupredoxins - blue copper proteins"/>
    <property type="match status" value="1"/>
</dbReference>
<dbReference type="EMBL" id="BSNS01000022">
    <property type="protein sequence ID" value="GLQ57049.1"/>
    <property type="molecule type" value="Genomic_DNA"/>
</dbReference>
<accession>A0ABQ5WB62</accession>
<evidence type="ECO:0000256" key="2">
    <source>
        <dbReference type="ARBA" id="ARBA00022723"/>
    </source>
</evidence>
<keyword evidence="1" id="KW-0813">Transport</keyword>
<dbReference type="PROSITE" id="PS00196">
    <property type="entry name" value="COPPER_BLUE"/>
    <property type="match status" value="1"/>
</dbReference>
<dbReference type="InterPro" id="IPR028871">
    <property type="entry name" value="BlueCu_1_BS"/>
</dbReference>
<dbReference type="InterPro" id="IPR052721">
    <property type="entry name" value="ET_Amicyanin"/>
</dbReference>
<dbReference type="InterPro" id="IPR008972">
    <property type="entry name" value="Cupredoxin"/>
</dbReference>
<dbReference type="PANTHER" id="PTHR36507:SF1">
    <property type="entry name" value="BLL1555 PROTEIN"/>
    <property type="match status" value="1"/>
</dbReference>
<proteinExistence type="predicted"/>
<dbReference type="Pfam" id="PF00127">
    <property type="entry name" value="Copper-bind"/>
    <property type="match status" value="1"/>
</dbReference>
<comment type="caution">
    <text evidence="6">The sequence shown here is derived from an EMBL/GenBank/DDBJ whole genome shotgun (WGS) entry which is preliminary data.</text>
</comment>
<dbReference type="InterPro" id="IPR002387">
    <property type="entry name" value="Plastocyanin"/>
</dbReference>
<name>A0ABQ5WB62_9HYPH</name>
<evidence type="ECO:0000259" key="5">
    <source>
        <dbReference type="Pfam" id="PF00127"/>
    </source>
</evidence>
<feature type="domain" description="Blue (type 1) copper" evidence="5">
    <location>
        <begin position="41"/>
        <end position="133"/>
    </location>
</feature>
<keyword evidence="2" id="KW-0479">Metal-binding</keyword>
<dbReference type="Proteomes" id="UP001156691">
    <property type="component" value="Unassembled WGS sequence"/>
</dbReference>
<keyword evidence="3" id="KW-0249">Electron transport</keyword>